<reference evidence="5" key="1">
    <citation type="journal article" date="2014" name="Int. J. Syst. Evol. Microbiol.">
        <title>Complete genome sequence of Corynebacterium casei LMG S-19264T (=DSM 44701T), isolated from a smear-ripened cheese.</title>
        <authorList>
            <consortium name="US DOE Joint Genome Institute (JGI-PGF)"/>
            <person name="Walter F."/>
            <person name="Albersmeier A."/>
            <person name="Kalinowski J."/>
            <person name="Ruckert C."/>
        </authorList>
    </citation>
    <scope>NUCLEOTIDE SEQUENCE</scope>
    <source>
        <strain evidence="5">CGMCC 1.15095</strain>
    </source>
</reference>
<dbReference type="EMBL" id="BMHK01000019">
    <property type="protein sequence ID" value="GGC07237.1"/>
    <property type="molecule type" value="Genomic_DNA"/>
</dbReference>
<dbReference type="AlphaFoldDB" id="A0A916TUC8"/>
<evidence type="ECO:0000256" key="4">
    <source>
        <dbReference type="ARBA" id="ARBA00023136"/>
    </source>
</evidence>
<reference evidence="5" key="2">
    <citation type="submission" date="2020-09" db="EMBL/GenBank/DDBJ databases">
        <authorList>
            <person name="Sun Q."/>
            <person name="Zhou Y."/>
        </authorList>
    </citation>
    <scope>NUCLEOTIDE SEQUENCE</scope>
    <source>
        <strain evidence="5">CGMCC 1.15095</strain>
    </source>
</reference>
<keyword evidence="2" id="KW-0812">Transmembrane</keyword>
<comment type="caution">
    <text evidence="5">The sequence shown here is derived from an EMBL/GenBank/DDBJ whole genome shotgun (WGS) entry which is preliminary data.</text>
</comment>
<name>A0A916TUC8_9SPHN</name>
<evidence type="ECO:0000313" key="5">
    <source>
        <dbReference type="EMBL" id="GGC07237.1"/>
    </source>
</evidence>
<evidence type="ECO:0000256" key="3">
    <source>
        <dbReference type="ARBA" id="ARBA00022989"/>
    </source>
</evidence>
<evidence type="ECO:0000256" key="2">
    <source>
        <dbReference type="ARBA" id="ARBA00022692"/>
    </source>
</evidence>
<sequence>MRDALMEQAEKLVDAAWDAIEEDDTALASASAHEALSLNPAALDAWVVLAHLTETPSVRIALLREAVAQGKRSLAAQLKAYRQTSFWLTMGTRPYMRAVHSLAVELWDRDIGGDRAQAVENVRHLLRINPNDNQGVRFLAYTWLPLTGAWNELTRLLRRYRDEIRTETRYSLALDAFRRKDAAADTALAAALETNPHVPAFLLARRAPFPLKPETVTYRSEAEAQTYAAVAFPVWRLVPGATKWLNDVLRGKPLSKS</sequence>
<organism evidence="5 6">
    <name type="scientific">Novosphingobium endophyticum</name>
    <dbReference type="NCBI Taxonomy" id="1955250"/>
    <lineage>
        <taxon>Bacteria</taxon>
        <taxon>Pseudomonadati</taxon>
        <taxon>Pseudomonadota</taxon>
        <taxon>Alphaproteobacteria</taxon>
        <taxon>Sphingomonadales</taxon>
        <taxon>Sphingomonadaceae</taxon>
        <taxon>Novosphingobium</taxon>
    </lineage>
</organism>
<proteinExistence type="predicted"/>
<dbReference type="GO" id="GO:0016020">
    <property type="term" value="C:membrane"/>
    <property type="evidence" value="ECO:0007669"/>
    <property type="project" value="UniProtKB-SubCell"/>
</dbReference>
<protein>
    <recommendedName>
        <fullName evidence="7">Tetratricopeptide repeat protein</fullName>
    </recommendedName>
</protein>
<evidence type="ECO:0000313" key="6">
    <source>
        <dbReference type="Proteomes" id="UP000608154"/>
    </source>
</evidence>
<keyword evidence="3" id="KW-1133">Transmembrane helix</keyword>
<gene>
    <name evidence="5" type="ORF">GCM10011494_27340</name>
</gene>
<accession>A0A916TUC8</accession>
<keyword evidence="4" id="KW-0472">Membrane</keyword>
<dbReference type="Proteomes" id="UP000608154">
    <property type="component" value="Unassembled WGS sequence"/>
</dbReference>
<evidence type="ECO:0000256" key="1">
    <source>
        <dbReference type="ARBA" id="ARBA00004141"/>
    </source>
</evidence>
<dbReference type="Pfam" id="PF04184">
    <property type="entry name" value="ST7"/>
    <property type="match status" value="1"/>
</dbReference>
<keyword evidence="6" id="KW-1185">Reference proteome</keyword>
<comment type="subcellular location">
    <subcellularLocation>
        <location evidence="1">Membrane</location>
        <topology evidence="1">Multi-pass membrane protein</topology>
    </subcellularLocation>
</comment>
<dbReference type="InterPro" id="IPR007311">
    <property type="entry name" value="ST7"/>
</dbReference>
<evidence type="ECO:0008006" key="7">
    <source>
        <dbReference type="Google" id="ProtNLM"/>
    </source>
</evidence>